<feature type="chain" id="PRO_5047462642" description="Lipoprotein" evidence="1">
    <location>
        <begin position="20"/>
        <end position="124"/>
    </location>
</feature>
<gene>
    <name evidence="2" type="ORF">ACFSAH_10375</name>
</gene>
<evidence type="ECO:0000313" key="2">
    <source>
        <dbReference type="EMBL" id="MFD1630285.1"/>
    </source>
</evidence>
<keyword evidence="3" id="KW-1185">Reference proteome</keyword>
<evidence type="ECO:0008006" key="4">
    <source>
        <dbReference type="Google" id="ProtNLM"/>
    </source>
</evidence>
<keyword evidence="1" id="KW-0732">Signal</keyword>
<organism evidence="2 3">
    <name type="scientific">Pseudopedobacter beijingensis</name>
    <dbReference type="NCBI Taxonomy" id="1207056"/>
    <lineage>
        <taxon>Bacteria</taxon>
        <taxon>Pseudomonadati</taxon>
        <taxon>Bacteroidota</taxon>
        <taxon>Sphingobacteriia</taxon>
        <taxon>Sphingobacteriales</taxon>
        <taxon>Sphingobacteriaceae</taxon>
        <taxon>Pseudopedobacter</taxon>
    </lineage>
</organism>
<dbReference type="RefSeq" id="WP_379662661.1">
    <property type="nucleotide sequence ID" value="NZ_JBHUDG010000015.1"/>
</dbReference>
<accession>A0ABW4IC18</accession>
<dbReference type="PROSITE" id="PS51257">
    <property type="entry name" value="PROKAR_LIPOPROTEIN"/>
    <property type="match status" value="1"/>
</dbReference>
<comment type="caution">
    <text evidence="2">The sequence shown here is derived from an EMBL/GenBank/DDBJ whole genome shotgun (WGS) entry which is preliminary data.</text>
</comment>
<evidence type="ECO:0000313" key="3">
    <source>
        <dbReference type="Proteomes" id="UP001597118"/>
    </source>
</evidence>
<dbReference type="Proteomes" id="UP001597118">
    <property type="component" value="Unassembled WGS sequence"/>
</dbReference>
<dbReference type="EMBL" id="JBHUDG010000015">
    <property type="protein sequence ID" value="MFD1630285.1"/>
    <property type="molecule type" value="Genomic_DNA"/>
</dbReference>
<name>A0ABW4IC18_9SPHI</name>
<protein>
    <recommendedName>
        <fullName evidence="4">Lipoprotein</fullName>
    </recommendedName>
</protein>
<sequence>MKNLMKISAALLLISVIFAACSKKDDPADKDLFVGTYKGTVDYKAEGVSKHSDDGHVRVVKTGNNYYFVFSDDIPNLTGVEFEKGENSVISIGSDEAKYIKVTANSLKIAYTKDGAIWTADCTR</sequence>
<reference evidence="3" key="1">
    <citation type="journal article" date="2019" name="Int. J. Syst. Evol. Microbiol.">
        <title>The Global Catalogue of Microorganisms (GCM) 10K type strain sequencing project: providing services to taxonomists for standard genome sequencing and annotation.</title>
        <authorList>
            <consortium name="The Broad Institute Genomics Platform"/>
            <consortium name="The Broad Institute Genome Sequencing Center for Infectious Disease"/>
            <person name="Wu L."/>
            <person name="Ma J."/>
        </authorList>
    </citation>
    <scope>NUCLEOTIDE SEQUENCE [LARGE SCALE GENOMIC DNA]</scope>
    <source>
        <strain evidence="3">CCUG 53762</strain>
    </source>
</reference>
<evidence type="ECO:0000256" key="1">
    <source>
        <dbReference type="SAM" id="SignalP"/>
    </source>
</evidence>
<proteinExistence type="predicted"/>
<feature type="signal peptide" evidence="1">
    <location>
        <begin position="1"/>
        <end position="19"/>
    </location>
</feature>